<proteinExistence type="predicted"/>
<name>A0A7W5K4J7_9GAMM</name>
<protein>
    <recommendedName>
        <fullName evidence="3">GNAT family N-acetyltransferase</fullName>
    </recommendedName>
</protein>
<evidence type="ECO:0000313" key="1">
    <source>
        <dbReference type="EMBL" id="MBB3331830.1"/>
    </source>
</evidence>
<sequence length="187" mass="20351">MKVVSLEPGAWRDACLARLCAAIHGTQAGLTPLLAFSGTRHLLFPAEGARLWALVDDRGRPLALALLVLDESGEGMAVTLAATLEANREPLRRLIRDLALNAPLAIEPTPAMDEAFLHECGLSRWVEDGHGRRVGLSFQHPAALSGRLSAPLTFDEQAVLRRFKQERAFFEAEKHAFVEGLEALPAT</sequence>
<dbReference type="AlphaFoldDB" id="A0A7W5K4J7"/>
<organism evidence="1 2">
    <name type="scientific">Halomonas campaniensis</name>
    <dbReference type="NCBI Taxonomy" id="213554"/>
    <lineage>
        <taxon>Bacteria</taxon>
        <taxon>Pseudomonadati</taxon>
        <taxon>Pseudomonadota</taxon>
        <taxon>Gammaproteobacteria</taxon>
        <taxon>Oceanospirillales</taxon>
        <taxon>Halomonadaceae</taxon>
        <taxon>Halomonas</taxon>
    </lineage>
</organism>
<gene>
    <name evidence="1" type="ORF">BDK63_002714</name>
</gene>
<evidence type="ECO:0008006" key="3">
    <source>
        <dbReference type="Google" id="ProtNLM"/>
    </source>
</evidence>
<dbReference type="Proteomes" id="UP000553442">
    <property type="component" value="Unassembled WGS sequence"/>
</dbReference>
<comment type="caution">
    <text evidence="1">The sequence shown here is derived from an EMBL/GenBank/DDBJ whole genome shotgun (WGS) entry which is preliminary data.</text>
</comment>
<evidence type="ECO:0000313" key="2">
    <source>
        <dbReference type="Proteomes" id="UP000553442"/>
    </source>
</evidence>
<dbReference type="EMBL" id="JACHZF010000019">
    <property type="protein sequence ID" value="MBB3331830.1"/>
    <property type="molecule type" value="Genomic_DNA"/>
</dbReference>
<reference evidence="1 2" key="1">
    <citation type="submission" date="2020-08" db="EMBL/GenBank/DDBJ databases">
        <title>Genomic Encyclopedia of Archaeal and Bacterial Type Strains, Phase II (KMG-II): from individual species to whole genera.</title>
        <authorList>
            <person name="Goeker M."/>
        </authorList>
    </citation>
    <scope>NUCLEOTIDE SEQUENCE [LARGE SCALE GENOMIC DNA]</scope>
    <source>
        <strain evidence="1 2">5AG</strain>
    </source>
</reference>
<accession>A0A7W5K4J7</accession>
<dbReference type="RefSeq" id="WP_183332824.1">
    <property type="nucleotide sequence ID" value="NZ_JACHZF010000019.1"/>
</dbReference>
<keyword evidence="2" id="KW-1185">Reference proteome</keyword>